<dbReference type="AlphaFoldDB" id="A0AAN7Y9K4"/>
<sequence>MASLDSLPDELLFQIISYIPYTATFTTVQCPHLYVKLVNRRLHQIADSNEMRCKVYETQMPELAKLNHYPSHVVTSQQLTNRAAHDAQTRRAIAKVLSTGSQAPKAIEAVTLGIYFLDKMSAGLMGADLDTNLYLIAYCVKDLFNKHWMMTMRYTVRRIYEAIFPTEAEFAASYGLNDAWEASRTGINKKLAKTIKRRSFETGLLTNFSHRYITHIINQNLTWTFDSDMIMIYLALRRALYHMDEKDNQSGLTLDDIRPVTKEHSIEFAKSKRWRMLSCIDDVEEMTGEEEVQTEIYRALHTEAVADGLIDQLFEEPERVFKTARGAKFSELKETGFLMAVIAQSIRKGKISSRLKKYMKVTGIMGLSTGDDDFWHEDAAPTGEGVEWETTDEEDSDSEPMTTELLRQMIGT</sequence>
<gene>
    <name evidence="3" type="ORF">LTR05_005980</name>
</gene>
<name>A0AAN7Y9K4_9EURO</name>
<dbReference type="EMBL" id="JAVRRJ010000006">
    <property type="protein sequence ID" value="KAK5083478.1"/>
    <property type="molecule type" value="Genomic_DNA"/>
</dbReference>
<dbReference type="PROSITE" id="PS50181">
    <property type="entry name" value="FBOX"/>
    <property type="match status" value="1"/>
</dbReference>
<evidence type="ECO:0000256" key="1">
    <source>
        <dbReference type="SAM" id="MobiDB-lite"/>
    </source>
</evidence>
<protein>
    <recommendedName>
        <fullName evidence="2">F-box domain-containing protein</fullName>
    </recommendedName>
</protein>
<proteinExistence type="predicted"/>
<feature type="domain" description="F-box" evidence="2">
    <location>
        <begin position="1"/>
        <end position="55"/>
    </location>
</feature>
<evidence type="ECO:0000313" key="3">
    <source>
        <dbReference type="EMBL" id="KAK5083478.1"/>
    </source>
</evidence>
<feature type="region of interest" description="Disordered" evidence="1">
    <location>
        <begin position="375"/>
        <end position="402"/>
    </location>
</feature>
<evidence type="ECO:0000259" key="2">
    <source>
        <dbReference type="PROSITE" id="PS50181"/>
    </source>
</evidence>
<comment type="caution">
    <text evidence="3">The sequence shown here is derived from an EMBL/GenBank/DDBJ whole genome shotgun (WGS) entry which is preliminary data.</text>
</comment>
<keyword evidence="4" id="KW-1185">Reference proteome</keyword>
<reference evidence="3 4" key="1">
    <citation type="submission" date="2023-08" db="EMBL/GenBank/DDBJ databases">
        <title>Black Yeasts Isolated from many extreme environments.</title>
        <authorList>
            <person name="Coleine C."/>
            <person name="Stajich J.E."/>
            <person name="Selbmann L."/>
        </authorList>
    </citation>
    <scope>NUCLEOTIDE SEQUENCE [LARGE SCALE GENOMIC DNA]</scope>
    <source>
        <strain evidence="3 4">CCFEE 5910</strain>
    </source>
</reference>
<accession>A0AAN7Y9K4</accession>
<organism evidence="3 4">
    <name type="scientific">Lithohypha guttulata</name>
    <dbReference type="NCBI Taxonomy" id="1690604"/>
    <lineage>
        <taxon>Eukaryota</taxon>
        <taxon>Fungi</taxon>
        <taxon>Dikarya</taxon>
        <taxon>Ascomycota</taxon>
        <taxon>Pezizomycotina</taxon>
        <taxon>Eurotiomycetes</taxon>
        <taxon>Chaetothyriomycetidae</taxon>
        <taxon>Chaetothyriales</taxon>
        <taxon>Trichomeriaceae</taxon>
        <taxon>Lithohypha</taxon>
    </lineage>
</organism>
<feature type="compositionally biased region" description="Acidic residues" evidence="1">
    <location>
        <begin position="386"/>
        <end position="398"/>
    </location>
</feature>
<dbReference type="Proteomes" id="UP001309876">
    <property type="component" value="Unassembled WGS sequence"/>
</dbReference>
<evidence type="ECO:0000313" key="4">
    <source>
        <dbReference type="Proteomes" id="UP001309876"/>
    </source>
</evidence>
<dbReference type="InterPro" id="IPR001810">
    <property type="entry name" value="F-box_dom"/>
</dbReference>